<proteinExistence type="inferred from homology"/>
<organism evidence="6 7">
    <name type="scientific">Leadbetterella byssophila (strain DSM 17132 / JCM 16389 / KACC 11308 / NBRC 106382 / 4M15)</name>
    <dbReference type="NCBI Taxonomy" id="649349"/>
    <lineage>
        <taxon>Bacteria</taxon>
        <taxon>Pseudomonadati</taxon>
        <taxon>Bacteroidota</taxon>
        <taxon>Cytophagia</taxon>
        <taxon>Cytophagales</taxon>
        <taxon>Leadbetterellaceae</taxon>
        <taxon>Leadbetterella</taxon>
    </lineage>
</organism>
<dbReference type="FunFam" id="3.20.20.10:FF:000018">
    <property type="entry name" value="Pyridoxal phosphate homeostasis protein"/>
    <property type="match status" value="1"/>
</dbReference>
<feature type="domain" description="Alanine racemase N-terminal" evidence="5">
    <location>
        <begin position="3"/>
        <end position="216"/>
    </location>
</feature>
<dbReference type="AlphaFoldDB" id="E4RRX9"/>
<dbReference type="PANTHER" id="PTHR10146">
    <property type="entry name" value="PROLINE SYNTHETASE CO-TRANSCRIBED BACTERIAL HOMOLOG PROTEIN"/>
    <property type="match status" value="1"/>
</dbReference>
<dbReference type="NCBIfam" id="TIGR00044">
    <property type="entry name" value="YggS family pyridoxal phosphate-dependent enzyme"/>
    <property type="match status" value="1"/>
</dbReference>
<dbReference type="SUPFAM" id="SSF51419">
    <property type="entry name" value="PLP-binding barrel"/>
    <property type="match status" value="1"/>
</dbReference>
<dbReference type="eggNOG" id="COG0325">
    <property type="taxonomic scope" value="Bacteria"/>
</dbReference>
<evidence type="ECO:0000256" key="2">
    <source>
        <dbReference type="HAMAP-Rule" id="MF_02087"/>
    </source>
</evidence>
<comment type="cofactor">
    <cofactor evidence="3">
        <name>pyridoxal 5'-phosphate</name>
        <dbReference type="ChEBI" id="CHEBI:597326"/>
    </cofactor>
</comment>
<feature type="modified residue" description="N6-(pyridoxal phosphate)lysine" evidence="2 3">
    <location>
        <position position="25"/>
    </location>
</feature>
<dbReference type="HOGENOM" id="CLU_059988_1_3_10"/>
<dbReference type="EMBL" id="CP002305">
    <property type="protein sequence ID" value="ADQ18511.1"/>
    <property type="molecule type" value="Genomic_DNA"/>
</dbReference>
<evidence type="ECO:0000259" key="5">
    <source>
        <dbReference type="Pfam" id="PF01168"/>
    </source>
</evidence>
<dbReference type="Proteomes" id="UP000007435">
    <property type="component" value="Chromosome"/>
</dbReference>
<evidence type="ECO:0000256" key="1">
    <source>
        <dbReference type="ARBA" id="ARBA00022898"/>
    </source>
</evidence>
<reference evidence="6 7" key="2">
    <citation type="journal article" date="2011" name="Stand. Genomic Sci.">
        <title>Complete genome sequence of Leadbetterella byssophila type strain (4M15).</title>
        <authorList>
            <person name="Abt B."/>
            <person name="Teshima H."/>
            <person name="Lucas S."/>
            <person name="Lapidus A."/>
            <person name="Del Rio T.G."/>
            <person name="Nolan M."/>
            <person name="Tice H."/>
            <person name="Cheng J.F."/>
            <person name="Pitluck S."/>
            <person name="Liolios K."/>
            <person name="Pagani I."/>
            <person name="Ivanova N."/>
            <person name="Mavromatis K."/>
            <person name="Pati A."/>
            <person name="Tapia R."/>
            <person name="Han C."/>
            <person name="Goodwin L."/>
            <person name="Chen A."/>
            <person name="Palaniappan K."/>
            <person name="Land M."/>
            <person name="Hauser L."/>
            <person name="Chang Y.J."/>
            <person name="Jeffries C.D."/>
            <person name="Rohde M."/>
            <person name="Goker M."/>
            <person name="Tindall B.J."/>
            <person name="Detter J.C."/>
            <person name="Woyke T."/>
            <person name="Bristow J."/>
            <person name="Eisen J.A."/>
            <person name="Markowitz V."/>
            <person name="Hugenholtz P."/>
            <person name="Klenk H.P."/>
            <person name="Kyrpides N.C."/>
        </authorList>
    </citation>
    <scope>NUCLEOTIDE SEQUENCE [LARGE SCALE GENOMIC DNA]</scope>
    <source>
        <strain evidence="7">DSM 17132 / JCM 16389 / KACC 11308 / NBRC 106382 / 4M15</strain>
    </source>
</reference>
<name>E4RRX9_LEAB4</name>
<comment type="similarity">
    <text evidence="2 4">Belongs to the pyridoxal phosphate-binding protein YggS/PROSC family.</text>
</comment>
<dbReference type="InterPro" id="IPR029066">
    <property type="entry name" value="PLP-binding_barrel"/>
</dbReference>
<evidence type="ECO:0000313" key="7">
    <source>
        <dbReference type="Proteomes" id="UP000007435"/>
    </source>
</evidence>
<protein>
    <recommendedName>
        <fullName evidence="2">Pyridoxal phosphate homeostasis protein</fullName>
        <shortName evidence="2">PLP homeostasis protein</shortName>
    </recommendedName>
</protein>
<dbReference type="HAMAP" id="MF_02087">
    <property type="entry name" value="PLP_homeostasis"/>
    <property type="match status" value="1"/>
</dbReference>
<reference key="1">
    <citation type="submission" date="2010-11" db="EMBL/GenBank/DDBJ databases">
        <title>The complete genome of Leadbetterella byssophila DSM 17132.</title>
        <authorList>
            <consortium name="US DOE Joint Genome Institute (JGI-PGF)"/>
            <person name="Lucas S."/>
            <person name="Copeland A."/>
            <person name="Lapidus A."/>
            <person name="Glavina del Rio T."/>
            <person name="Dalin E."/>
            <person name="Tice H."/>
            <person name="Bruce D."/>
            <person name="Goodwin L."/>
            <person name="Pitluck S."/>
            <person name="Kyrpides N."/>
            <person name="Mavromatis K."/>
            <person name="Ivanova N."/>
            <person name="Teshima H."/>
            <person name="Brettin T."/>
            <person name="Detter J.C."/>
            <person name="Han C."/>
            <person name="Tapia R."/>
            <person name="Land M."/>
            <person name="Hauser L."/>
            <person name="Markowitz V."/>
            <person name="Cheng J.-F."/>
            <person name="Hugenholtz P."/>
            <person name="Woyke T."/>
            <person name="Wu D."/>
            <person name="Tindall B."/>
            <person name="Pomrenke H.G."/>
            <person name="Brambilla E."/>
            <person name="Klenk H.-P."/>
            <person name="Eisen J.A."/>
        </authorList>
    </citation>
    <scope>NUCLEOTIDE SEQUENCE [LARGE SCALE GENOMIC DNA]</scope>
    <source>
        <strain>DSM 17132</strain>
    </source>
</reference>
<dbReference type="GO" id="GO:0030170">
    <property type="term" value="F:pyridoxal phosphate binding"/>
    <property type="evidence" value="ECO:0007669"/>
    <property type="project" value="UniProtKB-UniRule"/>
</dbReference>
<dbReference type="OrthoDB" id="9804072at2"/>
<dbReference type="PANTHER" id="PTHR10146:SF14">
    <property type="entry name" value="PYRIDOXAL PHOSPHATE HOMEOSTASIS PROTEIN"/>
    <property type="match status" value="1"/>
</dbReference>
<dbReference type="Pfam" id="PF01168">
    <property type="entry name" value="Ala_racemase_N"/>
    <property type="match status" value="1"/>
</dbReference>
<accession>E4RRX9</accession>
<dbReference type="InterPro" id="IPR001608">
    <property type="entry name" value="Ala_racemase_N"/>
</dbReference>
<gene>
    <name evidence="6" type="ordered locus">Lbys_2849</name>
</gene>
<dbReference type="InterPro" id="IPR011078">
    <property type="entry name" value="PyrdxlP_homeostasis"/>
</dbReference>
<comment type="function">
    <text evidence="2">Pyridoxal 5'-phosphate (PLP)-binding protein, which is involved in PLP homeostasis.</text>
</comment>
<dbReference type="CDD" id="cd00635">
    <property type="entry name" value="PLPDE_III_YBL036c_like"/>
    <property type="match status" value="1"/>
</dbReference>
<keyword evidence="7" id="KW-1185">Reference proteome</keyword>
<dbReference type="RefSeq" id="WP_013409543.1">
    <property type="nucleotide sequence ID" value="NC_014655.1"/>
</dbReference>
<evidence type="ECO:0000256" key="3">
    <source>
        <dbReference type="PIRSR" id="PIRSR004848-1"/>
    </source>
</evidence>
<dbReference type="STRING" id="649349.Lbys_2849"/>
<dbReference type="PIRSF" id="PIRSF004848">
    <property type="entry name" value="YBL036c_PLPDEIII"/>
    <property type="match status" value="1"/>
</dbReference>
<dbReference type="Gene3D" id="3.20.20.10">
    <property type="entry name" value="Alanine racemase"/>
    <property type="match status" value="1"/>
</dbReference>
<evidence type="ECO:0000256" key="4">
    <source>
        <dbReference type="RuleBase" id="RU004514"/>
    </source>
</evidence>
<sequence>MSISDRLRALRQEIPPSVDLIAVSKFKPVADLEEAYACGQRDFGENYVQELVEKESALPKDVRWHFIGHLQTNKVKYIAPFVHLIHSVDSLKLLKEIQKQGASKGRIISVLLQAHIAEEESKTGFDIEELKEILQSGTLQTFPNVKVEGLMGMGTFTEDADQTRREFKHMAEIFEEAKQYEPGLKILSMGMSGDWKIAVEEGSNMVRIGSTIFGSRN</sequence>
<dbReference type="KEGG" id="lby:Lbys_2849"/>
<keyword evidence="1 2" id="KW-0663">Pyridoxal phosphate</keyword>
<dbReference type="PROSITE" id="PS01211">
    <property type="entry name" value="UPF0001"/>
    <property type="match status" value="1"/>
</dbReference>
<evidence type="ECO:0000313" key="6">
    <source>
        <dbReference type="EMBL" id="ADQ18511.1"/>
    </source>
</evidence>